<evidence type="ECO:0000313" key="1">
    <source>
        <dbReference type="EMBL" id="OUQ36615.1"/>
    </source>
</evidence>
<dbReference type="AlphaFoldDB" id="A0A1Y4T392"/>
<organism evidence="1 2">
    <name type="scientific">Massilimicrobiota timonensis</name>
    <dbReference type="NCBI Taxonomy" id="1776392"/>
    <lineage>
        <taxon>Bacteria</taxon>
        <taxon>Bacillati</taxon>
        <taxon>Bacillota</taxon>
        <taxon>Erysipelotrichia</taxon>
        <taxon>Erysipelotrichales</taxon>
        <taxon>Erysipelotrichaceae</taxon>
        <taxon>Massilimicrobiota</taxon>
    </lineage>
</organism>
<evidence type="ECO:0000313" key="2">
    <source>
        <dbReference type="Proteomes" id="UP000195305"/>
    </source>
</evidence>
<dbReference type="OrthoDB" id="1645009at2"/>
<proteinExistence type="predicted"/>
<protein>
    <submittedName>
        <fullName evidence="1">Uncharacterized protein</fullName>
    </submittedName>
</protein>
<keyword evidence="2" id="KW-1185">Reference proteome</keyword>
<dbReference type="RefSeq" id="WP_087304820.1">
    <property type="nucleotide sequence ID" value="NZ_AP031415.1"/>
</dbReference>
<dbReference type="EMBL" id="NFLJ01000001">
    <property type="protein sequence ID" value="OUQ36615.1"/>
    <property type="molecule type" value="Genomic_DNA"/>
</dbReference>
<gene>
    <name evidence="1" type="ORF">B5E75_00305</name>
</gene>
<reference evidence="1 2" key="1">
    <citation type="journal article" date="2018" name="BMC Genomics">
        <title>Whole genome sequencing and function prediction of 133 gut anaerobes isolated from chicken caecum in pure cultures.</title>
        <authorList>
            <person name="Medvecky M."/>
            <person name="Cejkova D."/>
            <person name="Polansky O."/>
            <person name="Karasova D."/>
            <person name="Kubasova T."/>
            <person name="Cizek A."/>
            <person name="Rychlik I."/>
        </authorList>
    </citation>
    <scope>NUCLEOTIDE SEQUENCE [LARGE SCALE GENOMIC DNA]</scope>
    <source>
        <strain evidence="1 2">An13</strain>
    </source>
</reference>
<accession>A0A1Y4T392</accession>
<name>A0A1Y4T392_9FIRM</name>
<sequence>MLKEGQTVYFIVQGIVMSGTVINVKGNEKSYTFEIEGFGNCSGPHQISSQQIHYSIFLDEKEAQKYKDYPTMYLQNYC</sequence>
<dbReference type="Proteomes" id="UP000195305">
    <property type="component" value="Unassembled WGS sequence"/>
</dbReference>
<comment type="caution">
    <text evidence="1">The sequence shown here is derived from an EMBL/GenBank/DDBJ whole genome shotgun (WGS) entry which is preliminary data.</text>
</comment>